<reference evidence="4 5" key="1">
    <citation type="journal article" date="2007" name="Nat. Biotechnol.">
        <title>Complete genome sequence of the erythromycin-producing bacterium Saccharopolyspora erythraea NRRL23338.</title>
        <authorList>
            <person name="Oliynyk M."/>
            <person name="Samborskyy M."/>
            <person name="Lester J.B."/>
            <person name="Mironenko T."/>
            <person name="Scott N."/>
            <person name="Dickens S."/>
            <person name="Haydock S.F."/>
            <person name="Leadlay P.F."/>
        </authorList>
    </citation>
    <scope>NUCLEOTIDE SEQUENCE [LARGE SCALE GENOMIC DNA]</scope>
    <source>
        <strain evidence="5">ATCC 11635 / DSM 40517 / JCM 4748 / NBRC 13426 / NCIMB 8594 / NRRL 2338</strain>
    </source>
</reference>
<dbReference type="NCBIfam" id="TIGR01777">
    <property type="entry name" value="yfcH"/>
    <property type="match status" value="1"/>
</dbReference>
<sequence length="438" mass="47572">MIDAPVDEVFAWHGRPGAITRLTPPWGPARVVAESGSLRDGQAVLALPGGMRWVAQHDPAAYDPPRRFVDELASPLLRPAIRWRHTHEFSEAGDGTTRLTDTVETTVPARALRPMFAYRHRQLADDLAAHRWAREHRPEPLTVAVSGSSGVVGTALTALLTTGGHRVVRLVRRTPRAQDERWWDPEAPAGDLLDGVDAVVHLAGASIAGRFTAEHKRRIRESRVGPTARLSELAARTGTGTFVTASAIGCYGFDRGDETLTEESPRGDGFLADVVEDWESAAEPARAAGARVVHVRTGIVQTAAGGVLRLMHPLFAAGLGGPLGSGEQWTSWIGIDDLLDVYYRALVDDRLRGPVNAVAPNPVRNREYSRILGRVLRRPALLPTPSLAPRAVLGEEGARELALAGQRVVPLRLLAVRHPFRFRDLEPALRHALGRTAS</sequence>
<name>A4FH41_SACEN</name>
<evidence type="ECO:0000256" key="1">
    <source>
        <dbReference type="ARBA" id="ARBA00009353"/>
    </source>
</evidence>
<dbReference type="CDD" id="cd07820">
    <property type="entry name" value="SRPBCC_3"/>
    <property type="match status" value="1"/>
</dbReference>
<dbReference type="STRING" id="405948.SACE_4096"/>
<dbReference type="PANTHER" id="PTHR11092:SF0">
    <property type="entry name" value="EPIMERASE FAMILY PROTEIN SDR39U1"/>
    <property type="match status" value="1"/>
</dbReference>
<dbReference type="EMBL" id="AM420293">
    <property type="protein sequence ID" value="CAM03366.1"/>
    <property type="molecule type" value="Genomic_DNA"/>
</dbReference>
<evidence type="ECO:0000259" key="2">
    <source>
        <dbReference type="Pfam" id="PF01370"/>
    </source>
</evidence>
<feature type="domain" description="NAD-dependent epimerase/dehydratase" evidence="2">
    <location>
        <begin position="144"/>
        <end position="348"/>
    </location>
</feature>
<comment type="similarity">
    <text evidence="1">Belongs to the NAD(P)-dependent epimerase/dehydratase family. SDR39U1 subfamily.</text>
</comment>
<dbReference type="SUPFAM" id="SSF55961">
    <property type="entry name" value="Bet v1-like"/>
    <property type="match status" value="1"/>
</dbReference>
<dbReference type="InterPro" id="IPR010099">
    <property type="entry name" value="SDR39U1"/>
</dbReference>
<feature type="domain" description="DUF1731" evidence="3">
    <location>
        <begin position="384"/>
        <end position="432"/>
    </location>
</feature>
<dbReference type="InterPro" id="IPR001509">
    <property type="entry name" value="Epimerase_deHydtase"/>
</dbReference>
<evidence type="ECO:0000259" key="3">
    <source>
        <dbReference type="Pfam" id="PF08338"/>
    </source>
</evidence>
<dbReference type="InterPro" id="IPR013549">
    <property type="entry name" value="DUF1731"/>
</dbReference>
<dbReference type="eggNOG" id="COG1090">
    <property type="taxonomic scope" value="Bacteria"/>
</dbReference>
<dbReference type="Proteomes" id="UP000006728">
    <property type="component" value="Chromosome"/>
</dbReference>
<dbReference type="InterPro" id="IPR023393">
    <property type="entry name" value="START-like_dom_sf"/>
</dbReference>
<dbReference type="Gene3D" id="3.30.530.20">
    <property type="match status" value="1"/>
</dbReference>
<accession>A4FH41</accession>
<dbReference type="SUPFAM" id="SSF51735">
    <property type="entry name" value="NAD(P)-binding Rossmann-fold domains"/>
    <property type="match status" value="1"/>
</dbReference>
<evidence type="ECO:0000313" key="4">
    <source>
        <dbReference type="EMBL" id="CAM03366.1"/>
    </source>
</evidence>
<dbReference type="Gene3D" id="3.40.50.720">
    <property type="entry name" value="NAD(P)-binding Rossmann-like Domain"/>
    <property type="match status" value="1"/>
</dbReference>
<dbReference type="Pfam" id="PF01370">
    <property type="entry name" value="Epimerase"/>
    <property type="match status" value="1"/>
</dbReference>
<dbReference type="PANTHER" id="PTHR11092">
    <property type="entry name" value="SUGAR NUCLEOTIDE EPIMERASE RELATED"/>
    <property type="match status" value="1"/>
</dbReference>
<dbReference type="eggNOG" id="COG4276">
    <property type="taxonomic scope" value="Bacteria"/>
</dbReference>
<dbReference type="InterPro" id="IPR036291">
    <property type="entry name" value="NAD(P)-bd_dom_sf"/>
</dbReference>
<protein>
    <submittedName>
        <fullName evidence="4">Nucleoside-diphosphate sugar epimerase (SulA family)</fullName>
    </submittedName>
</protein>
<evidence type="ECO:0000313" key="5">
    <source>
        <dbReference type="Proteomes" id="UP000006728"/>
    </source>
</evidence>
<dbReference type="Pfam" id="PF08338">
    <property type="entry name" value="DUF1731"/>
    <property type="match status" value="1"/>
</dbReference>
<dbReference type="AlphaFoldDB" id="A4FH41"/>
<gene>
    <name evidence="4" type="ordered locus">SACE_4096</name>
</gene>
<proteinExistence type="inferred from homology"/>
<organism evidence="4 5">
    <name type="scientific">Saccharopolyspora erythraea (strain ATCC 11635 / DSM 40517 / JCM 4748 / NBRC 13426 / NCIMB 8594 / NRRL 2338)</name>
    <dbReference type="NCBI Taxonomy" id="405948"/>
    <lineage>
        <taxon>Bacteria</taxon>
        <taxon>Bacillati</taxon>
        <taxon>Actinomycetota</taxon>
        <taxon>Actinomycetes</taxon>
        <taxon>Pseudonocardiales</taxon>
        <taxon>Pseudonocardiaceae</taxon>
        <taxon>Saccharopolyspora</taxon>
    </lineage>
</organism>
<keyword evidence="5" id="KW-1185">Reference proteome</keyword>
<dbReference type="KEGG" id="sen:SACE_4096"/>
<dbReference type="HOGENOM" id="CLU_047373_4_0_11"/>